<keyword evidence="10" id="KW-0238">DNA-binding</keyword>
<dbReference type="Pfam" id="PF25601">
    <property type="entry name" value="AAA_lid_14"/>
    <property type="match status" value="1"/>
</dbReference>
<dbReference type="Pfam" id="PF00158">
    <property type="entry name" value="Sigma54_activat"/>
    <property type="match status" value="1"/>
</dbReference>
<dbReference type="FunFam" id="3.40.50.300:FF:000006">
    <property type="entry name" value="DNA-binding transcriptional regulator NtrC"/>
    <property type="match status" value="1"/>
</dbReference>
<evidence type="ECO:0000256" key="13">
    <source>
        <dbReference type="ARBA" id="ARBA00023231"/>
    </source>
</evidence>
<evidence type="ECO:0000256" key="12">
    <source>
        <dbReference type="ARBA" id="ARBA00023163"/>
    </source>
</evidence>
<evidence type="ECO:0000256" key="3">
    <source>
        <dbReference type="ARBA" id="ARBA00022490"/>
    </source>
</evidence>
<dbReference type="GO" id="GO:0005737">
    <property type="term" value="C:cytoplasm"/>
    <property type="evidence" value="ECO:0007669"/>
    <property type="project" value="UniProtKB-SubCell"/>
</dbReference>
<sequence length="484" mass="54217">MTAKLLILDDDHDILLMLKTIFAGEEYELLLESDSEGALKRIIADRPNVAIMDISLPQKSGIEVLKEAKKIDPGLAVIMATGYKTTQNAIEAMKHGAFDYVTKPFDMNKLKGAVKKALECNLLSRKVRYTKERAQVEEDLTEDLMIGSSPEMIEIWKMVGTVADSDATVLIQGESGTGKELLARAIYNNSRRKNRPFLAVNCAALPEALLESELFGHEKGAFTDAHSRRIGKFEQCNGGTIFLDEIGEMSPTNQGKFLRVLENQEFERVGGNETIKVDVRVIAATNRSLLNCVKEKSFRMDLFYRLRVVNFFLPPLKDRAEDIPLLVDLFVKKFSKKYGKNVKGVAPETMALLTNHQFEGNIRELKNVINSAVVFCRGDILVPGDFESFLTAKAGFKEVDLEAAGDDYYEVFWSMLEPVFDGICQKNKGAIYESVNMGLEKALIHMAMEKSNNNQVFAAKLLGISRNTLRDRLEKYRIGMVAEA</sequence>
<dbReference type="InterPro" id="IPR001789">
    <property type="entry name" value="Sig_transdc_resp-reg_receiver"/>
</dbReference>
<accession>A0A4S1CI27</accession>
<evidence type="ECO:0000256" key="9">
    <source>
        <dbReference type="ARBA" id="ARBA00023015"/>
    </source>
</evidence>
<dbReference type="RefSeq" id="WP_135870259.1">
    <property type="nucleotide sequence ID" value="NZ_SRSC01000002.1"/>
</dbReference>
<dbReference type="Pfam" id="PF02954">
    <property type="entry name" value="HTH_8"/>
    <property type="match status" value="1"/>
</dbReference>
<keyword evidence="7" id="KW-0067">ATP-binding</keyword>
<dbReference type="Gene3D" id="3.40.50.300">
    <property type="entry name" value="P-loop containing nucleotide triphosphate hydrolases"/>
    <property type="match status" value="1"/>
</dbReference>
<dbReference type="AlphaFoldDB" id="A0A4S1CI27"/>
<keyword evidence="8" id="KW-0902">Two-component regulatory system</keyword>
<keyword evidence="13" id="KW-0535">Nitrogen fixation</keyword>
<organism evidence="19 20">
    <name type="scientific">Geomonas terrae</name>
    <dbReference type="NCBI Taxonomy" id="2562681"/>
    <lineage>
        <taxon>Bacteria</taxon>
        <taxon>Pseudomonadati</taxon>
        <taxon>Thermodesulfobacteriota</taxon>
        <taxon>Desulfuromonadia</taxon>
        <taxon>Geobacterales</taxon>
        <taxon>Geobacteraceae</taxon>
        <taxon>Geomonas</taxon>
    </lineage>
</organism>
<evidence type="ECO:0000256" key="7">
    <source>
        <dbReference type="ARBA" id="ARBA00022840"/>
    </source>
</evidence>
<feature type="domain" description="Response regulatory" evidence="18">
    <location>
        <begin position="4"/>
        <end position="118"/>
    </location>
</feature>
<evidence type="ECO:0000313" key="19">
    <source>
        <dbReference type="EMBL" id="TGU72786.1"/>
    </source>
</evidence>
<evidence type="ECO:0000256" key="1">
    <source>
        <dbReference type="ARBA" id="ARBA00004496"/>
    </source>
</evidence>
<dbReference type="PRINTS" id="PR01590">
    <property type="entry name" value="HTHFIS"/>
</dbReference>
<dbReference type="Gene3D" id="1.10.8.60">
    <property type="match status" value="1"/>
</dbReference>
<dbReference type="SUPFAM" id="SSF52172">
    <property type="entry name" value="CheY-like"/>
    <property type="match status" value="1"/>
</dbReference>
<keyword evidence="11" id="KW-0010">Activator</keyword>
<evidence type="ECO:0000256" key="4">
    <source>
        <dbReference type="ARBA" id="ARBA00022491"/>
    </source>
</evidence>
<gene>
    <name evidence="19" type="ORF">E4633_10890</name>
</gene>
<evidence type="ECO:0000259" key="17">
    <source>
        <dbReference type="PROSITE" id="PS50045"/>
    </source>
</evidence>
<dbReference type="PANTHER" id="PTHR32071">
    <property type="entry name" value="TRANSCRIPTIONAL REGULATORY PROTEIN"/>
    <property type="match status" value="1"/>
</dbReference>
<evidence type="ECO:0000256" key="8">
    <source>
        <dbReference type="ARBA" id="ARBA00023012"/>
    </source>
</evidence>
<evidence type="ECO:0000256" key="15">
    <source>
        <dbReference type="ARBA" id="ARBA00031910"/>
    </source>
</evidence>
<dbReference type="InterPro" id="IPR002078">
    <property type="entry name" value="Sigma_54_int"/>
</dbReference>
<dbReference type="InterPro" id="IPR025662">
    <property type="entry name" value="Sigma_54_int_dom_ATP-bd_1"/>
</dbReference>
<dbReference type="Pfam" id="PF00072">
    <property type="entry name" value="Response_reg"/>
    <property type="match status" value="1"/>
</dbReference>
<proteinExistence type="predicted"/>
<dbReference type="Gene3D" id="1.10.10.60">
    <property type="entry name" value="Homeodomain-like"/>
    <property type="match status" value="1"/>
</dbReference>
<evidence type="ECO:0000256" key="16">
    <source>
        <dbReference type="PROSITE-ProRule" id="PRU00169"/>
    </source>
</evidence>
<dbReference type="Proteomes" id="UP000306416">
    <property type="component" value="Unassembled WGS sequence"/>
</dbReference>
<dbReference type="InterPro" id="IPR027417">
    <property type="entry name" value="P-loop_NTPase"/>
</dbReference>
<keyword evidence="12" id="KW-0804">Transcription</keyword>
<dbReference type="InterPro" id="IPR002197">
    <property type="entry name" value="HTH_Fis"/>
</dbReference>
<protein>
    <recommendedName>
        <fullName evidence="2">DNA-binding transcriptional regulator NtrC</fullName>
    </recommendedName>
    <alternativeName>
        <fullName evidence="14">Nitrogen regulation protein NR(I)</fullName>
    </alternativeName>
    <alternativeName>
        <fullName evidence="15">Nitrogen regulator I</fullName>
    </alternativeName>
</protein>
<dbReference type="PROSITE" id="PS00675">
    <property type="entry name" value="SIGMA54_INTERACT_1"/>
    <property type="match status" value="1"/>
</dbReference>
<evidence type="ECO:0000256" key="5">
    <source>
        <dbReference type="ARBA" id="ARBA00022553"/>
    </source>
</evidence>
<evidence type="ECO:0000256" key="10">
    <source>
        <dbReference type="ARBA" id="ARBA00023125"/>
    </source>
</evidence>
<dbReference type="SMART" id="SM00382">
    <property type="entry name" value="AAA"/>
    <property type="match status" value="1"/>
</dbReference>
<dbReference type="GO" id="GO:0006355">
    <property type="term" value="P:regulation of DNA-templated transcription"/>
    <property type="evidence" value="ECO:0007669"/>
    <property type="project" value="InterPro"/>
</dbReference>
<feature type="domain" description="Sigma-54 factor interaction" evidence="17">
    <location>
        <begin position="145"/>
        <end position="374"/>
    </location>
</feature>
<comment type="subcellular location">
    <subcellularLocation>
        <location evidence="1">Cytoplasm</location>
    </subcellularLocation>
</comment>
<dbReference type="CDD" id="cd00009">
    <property type="entry name" value="AAA"/>
    <property type="match status" value="1"/>
</dbReference>
<comment type="caution">
    <text evidence="19">The sequence shown here is derived from an EMBL/GenBank/DDBJ whole genome shotgun (WGS) entry which is preliminary data.</text>
</comment>
<evidence type="ECO:0000256" key="11">
    <source>
        <dbReference type="ARBA" id="ARBA00023159"/>
    </source>
</evidence>
<evidence type="ECO:0000313" key="20">
    <source>
        <dbReference type="Proteomes" id="UP000306416"/>
    </source>
</evidence>
<dbReference type="InterPro" id="IPR003593">
    <property type="entry name" value="AAA+_ATPase"/>
</dbReference>
<dbReference type="InterPro" id="IPR009057">
    <property type="entry name" value="Homeodomain-like_sf"/>
</dbReference>
<evidence type="ECO:0000259" key="18">
    <source>
        <dbReference type="PROSITE" id="PS50110"/>
    </source>
</evidence>
<keyword evidence="3" id="KW-0963">Cytoplasm</keyword>
<dbReference type="SUPFAM" id="SSF52540">
    <property type="entry name" value="P-loop containing nucleoside triphosphate hydrolases"/>
    <property type="match status" value="1"/>
</dbReference>
<dbReference type="EMBL" id="SRSC01000002">
    <property type="protein sequence ID" value="TGU72786.1"/>
    <property type="molecule type" value="Genomic_DNA"/>
</dbReference>
<dbReference type="GO" id="GO:0005524">
    <property type="term" value="F:ATP binding"/>
    <property type="evidence" value="ECO:0007669"/>
    <property type="project" value="UniProtKB-KW"/>
</dbReference>
<keyword evidence="6" id="KW-0547">Nucleotide-binding</keyword>
<keyword evidence="20" id="KW-1185">Reference proteome</keyword>
<dbReference type="Gene3D" id="3.40.50.2300">
    <property type="match status" value="1"/>
</dbReference>
<dbReference type="GO" id="GO:0000160">
    <property type="term" value="P:phosphorelay signal transduction system"/>
    <property type="evidence" value="ECO:0007669"/>
    <property type="project" value="UniProtKB-KW"/>
</dbReference>
<dbReference type="SMART" id="SM00448">
    <property type="entry name" value="REC"/>
    <property type="match status" value="1"/>
</dbReference>
<reference evidence="19 20" key="1">
    <citation type="submission" date="2019-04" db="EMBL/GenBank/DDBJ databases">
        <title>Geobacter oryzae sp. nov., ferric-reducing bacteria isolated from paddy soil.</title>
        <authorList>
            <person name="Xu Z."/>
            <person name="Masuda Y."/>
            <person name="Itoh H."/>
            <person name="Senoo K."/>
        </authorList>
    </citation>
    <scope>NUCLEOTIDE SEQUENCE [LARGE SCALE GENOMIC DNA]</scope>
    <source>
        <strain evidence="19 20">Red111</strain>
    </source>
</reference>
<name>A0A4S1CI27_9BACT</name>
<dbReference type="PANTHER" id="PTHR32071:SF95">
    <property type="entry name" value="DNA-BINDING TRANSCRIPTIONAL REGULATOR NTRC"/>
    <property type="match status" value="1"/>
</dbReference>
<dbReference type="PROSITE" id="PS50045">
    <property type="entry name" value="SIGMA54_INTERACT_4"/>
    <property type="match status" value="1"/>
</dbReference>
<keyword evidence="5 16" id="KW-0597">Phosphoprotein</keyword>
<dbReference type="PROSITE" id="PS50110">
    <property type="entry name" value="RESPONSE_REGULATORY"/>
    <property type="match status" value="1"/>
</dbReference>
<evidence type="ECO:0000256" key="14">
    <source>
        <dbReference type="ARBA" id="ARBA00029881"/>
    </source>
</evidence>
<dbReference type="SUPFAM" id="SSF46689">
    <property type="entry name" value="Homeodomain-like"/>
    <property type="match status" value="1"/>
</dbReference>
<dbReference type="InterPro" id="IPR058031">
    <property type="entry name" value="AAA_lid_NorR"/>
</dbReference>
<evidence type="ECO:0000256" key="2">
    <source>
        <dbReference type="ARBA" id="ARBA00019059"/>
    </source>
</evidence>
<feature type="modified residue" description="4-aspartylphosphate" evidence="16">
    <location>
        <position position="53"/>
    </location>
</feature>
<keyword evidence="4" id="KW-0678">Repressor</keyword>
<evidence type="ECO:0000256" key="6">
    <source>
        <dbReference type="ARBA" id="ARBA00022741"/>
    </source>
</evidence>
<dbReference type="InterPro" id="IPR011006">
    <property type="entry name" value="CheY-like_superfamily"/>
</dbReference>
<dbReference type="GO" id="GO:0043565">
    <property type="term" value="F:sequence-specific DNA binding"/>
    <property type="evidence" value="ECO:0007669"/>
    <property type="project" value="InterPro"/>
</dbReference>
<keyword evidence="9" id="KW-0805">Transcription regulation</keyword>